<dbReference type="InterPro" id="IPR008271">
    <property type="entry name" value="Ser/Thr_kinase_AS"/>
</dbReference>
<evidence type="ECO:0000256" key="1">
    <source>
        <dbReference type="ARBA" id="ARBA00004170"/>
    </source>
</evidence>
<dbReference type="InterPro" id="IPR001932">
    <property type="entry name" value="PPM-type_phosphatase-like_dom"/>
</dbReference>
<dbReference type="Gene3D" id="1.10.510.10">
    <property type="entry name" value="Transferase(Phosphotransferase) domain 1"/>
    <property type="match status" value="1"/>
</dbReference>
<dbReference type="InterPro" id="IPR000719">
    <property type="entry name" value="Prot_kinase_dom"/>
</dbReference>
<evidence type="ECO:0000259" key="10">
    <source>
        <dbReference type="PROSITE" id="PS50011"/>
    </source>
</evidence>
<dbReference type="CDD" id="cd00143">
    <property type="entry name" value="PP2Cc"/>
    <property type="match status" value="1"/>
</dbReference>
<comment type="subcellular location">
    <subcellularLocation>
        <location evidence="1">Membrane</location>
        <topology evidence="1">Peripheral membrane protein</topology>
    </subcellularLocation>
</comment>
<feature type="region of interest" description="Disordered" evidence="9">
    <location>
        <begin position="146"/>
        <end position="170"/>
    </location>
</feature>
<dbReference type="PROSITE" id="PS00107">
    <property type="entry name" value="PROTEIN_KINASE_ATP"/>
    <property type="match status" value="1"/>
</dbReference>
<dbReference type="SMART" id="SM00332">
    <property type="entry name" value="PP2Cc"/>
    <property type="match status" value="1"/>
</dbReference>
<keyword evidence="3 7" id="KW-0547">Nucleotide-binding</keyword>
<dbReference type="GO" id="GO:0016020">
    <property type="term" value="C:membrane"/>
    <property type="evidence" value="ECO:0007669"/>
    <property type="project" value="UniProtKB-SubCell"/>
</dbReference>
<accession>A0A7S1YPX8</accession>
<dbReference type="PROSITE" id="PS50011">
    <property type="entry name" value="PROTEIN_KINASE_DOM"/>
    <property type="match status" value="1"/>
</dbReference>
<keyword evidence="4 8" id="KW-0378">Hydrolase</keyword>
<evidence type="ECO:0000256" key="6">
    <source>
        <dbReference type="ARBA" id="ARBA00022912"/>
    </source>
</evidence>
<organism evidence="12">
    <name type="scientific">Ditylum brightwellii</name>
    <dbReference type="NCBI Taxonomy" id="49249"/>
    <lineage>
        <taxon>Eukaryota</taxon>
        <taxon>Sar</taxon>
        <taxon>Stramenopiles</taxon>
        <taxon>Ochrophyta</taxon>
        <taxon>Bacillariophyta</taxon>
        <taxon>Mediophyceae</taxon>
        <taxon>Lithodesmiophycidae</taxon>
        <taxon>Lithodesmiales</taxon>
        <taxon>Lithodesmiaceae</taxon>
        <taxon>Ditylum</taxon>
    </lineage>
</organism>
<dbReference type="InterPro" id="IPR000222">
    <property type="entry name" value="PP2C_BS"/>
</dbReference>
<protein>
    <submittedName>
        <fullName evidence="12">Uncharacterized protein</fullName>
    </submittedName>
</protein>
<evidence type="ECO:0000256" key="7">
    <source>
        <dbReference type="PROSITE-ProRule" id="PRU10141"/>
    </source>
</evidence>
<dbReference type="Pfam" id="PF00481">
    <property type="entry name" value="PP2C"/>
    <property type="match status" value="1"/>
</dbReference>
<feature type="domain" description="Protein kinase" evidence="10">
    <location>
        <begin position="94"/>
        <end position="484"/>
    </location>
</feature>
<evidence type="ECO:0000256" key="5">
    <source>
        <dbReference type="ARBA" id="ARBA00022840"/>
    </source>
</evidence>
<dbReference type="PROSITE" id="PS51746">
    <property type="entry name" value="PPM_2"/>
    <property type="match status" value="1"/>
</dbReference>
<dbReference type="SMART" id="SM00220">
    <property type="entry name" value="S_TKc"/>
    <property type="match status" value="1"/>
</dbReference>
<dbReference type="InterPro" id="IPR011009">
    <property type="entry name" value="Kinase-like_dom_sf"/>
</dbReference>
<dbReference type="GO" id="GO:0005524">
    <property type="term" value="F:ATP binding"/>
    <property type="evidence" value="ECO:0007669"/>
    <property type="project" value="UniProtKB-UniRule"/>
</dbReference>
<dbReference type="Gene3D" id="3.60.40.10">
    <property type="entry name" value="PPM-type phosphatase domain"/>
    <property type="match status" value="1"/>
</dbReference>
<dbReference type="SUPFAM" id="SSF56112">
    <property type="entry name" value="Protein kinase-like (PK-like)"/>
    <property type="match status" value="1"/>
</dbReference>
<evidence type="ECO:0000313" key="12">
    <source>
        <dbReference type="EMBL" id="CAD9315680.1"/>
    </source>
</evidence>
<proteinExistence type="inferred from homology"/>
<comment type="similarity">
    <text evidence="8">Belongs to the PP2C family.</text>
</comment>
<dbReference type="Pfam" id="PF00069">
    <property type="entry name" value="Pkinase"/>
    <property type="match status" value="1"/>
</dbReference>
<dbReference type="SUPFAM" id="SSF81606">
    <property type="entry name" value="PP2C-like"/>
    <property type="match status" value="1"/>
</dbReference>
<dbReference type="GO" id="GO:0004672">
    <property type="term" value="F:protein kinase activity"/>
    <property type="evidence" value="ECO:0007669"/>
    <property type="project" value="InterPro"/>
</dbReference>
<gene>
    <name evidence="12" type="ORF">DBRI1063_LOCUS2087</name>
</gene>
<feature type="binding site" evidence="7">
    <location>
        <position position="132"/>
    </location>
    <ligand>
        <name>ATP</name>
        <dbReference type="ChEBI" id="CHEBI:30616"/>
    </ligand>
</feature>
<evidence type="ECO:0000256" key="3">
    <source>
        <dbReference type="ARBA" id="ARBA00022741"/>
    </source>
</evidence>
<dbReference type="GO" id="GO:0046872">
    <property type="term" value="F:metal ion binding"/>
    <property type="evidence" value="ECO:0007669"/>
    <property type="project" value="UniProtKB-KW"/>
</dbReference>
<feature type="domain" description="PPM-type phosphatase" evidence="11">
    <location>
        <begin position="682"/>
        <end position="993"/>
    </location>
</feature>
<evidence type="ECO:0000256" key="4">
    <source>
        <dbReference type="ARBA" id="ARBA00022801"/>
    </source>
</evidence>
<keyword evidence="2" id="KW-0479">Metal-binding</keyword>
<keyword evidence="6 8" id="KW-0904">Protein phosphatase</keyword>
<dbReference type="InterPro" id="IPR017441">
    <property type="entry name" value="Protein_kinase_ATP_BS"/>
</dbReference>
<dbReference type="InterPro" id="IPR036457">
    <property type="entry name" value="PPM-type-like_dom_sf"/>
</dbReference>
<dbReference type="GO" id="GO:0004722">
    <property type="term" value="F:protein serine/threonine phosphatase activity"/>
    <property type="evidence" value="ECO:0007669"/>
    <property type="project" value="InterPro"/>
</dbReference>
<dbReference type="PROSITE" id="PS01032">
    <property type="entry name" value="PPM_1"/>
    <property type="match status" value="1"/>
</dbReference>
<name>A0A7S1YPX8_9STRA</name>
<dbReference type="PANTHER" id="PTHR47992">
    <property type="entry name" value="PROTEIN PHOSPHATASE"/>
    <property type="match status" value="1"/>
</dbReference>
<keyword evidence="5 7" id="KW-0067">ATP-binding</keyword>
<evidence type="ECO:0000256" key="8">
    <source>
        <dbReference type="RuleBase" id="RU003465"/>
    </source>
</evidence>
<evidence type="ECO:0000256" key="9">
    <source>
        <dbReference type="SAM" id="MobiDB-lite"/>
    </source>
</evidence>
<evidence type="ECO:0000259" key="11">
    <source>
        <dbReference type="PROSITE" id="PS51746"/>
    </source>
</evidence>
<dbReference type="EMBL" id="HBGN01003124">
    <property type="protein sequence ID" value="CAD9315680.1"/>
    <property type="molecule type" value="Transcribed_RNA"/>
</dbReference>
<reference evidence="12" key="1">
    <citation type="submission" date="2021-01" db="EMBL/GenBank/DDBJ databases">
        <authorList>
            <person name="Corre E."/>
            <person name="Pelletier E."/>
            <person name="Niang G."/>
            <person name="Scheremetjew M."/>
            <person name="Finn R."/>
            <person name="Kale V."/>
            <person name="Holt S."/>
            <person name="Cochrane G."/>
            <person name="Meng A."/>
            <person name="Brown T."/>
            <person name="Cohen L."/>
        </authorList>
    </citation>
    <scope>NUCLEOTIDE SEQUENCE</scope>
    <source>
        <strain evidence="12">Pop2</strain>
    </source>
</reference>
<dbReference type="InterPro" id="IPR015655">
    <property type="entry name" value="PP2C"/>
</dbReference>
<dbReference type="PROSITE" id="PS00108">
    <property type="entry name" value="PROTEIN_KINASE_ST"/>
    <property type="match status" value="1"/>
</dbReference>
<dbReference type="AlphaFoldDB" id="A0A7S1YPX8"/>
<sequence>MLIVYRINSGSKTLLLLTMITMCGAFVATTNSRISITPWAKDLPKPTSVISTAFVLPEPGRFSYTTNTMIKMKLWPGIGDKVENGNDVDSREKISIGKNIGSGSYGTVHLATLISDENSGVDGGEGQILIAKRAWTIDELRVRLSTTDGSSSSGSGEEAKESPAPLDESTLQKKAKRCQYYLDVEKHCFTKIAELQNSQTGVVPDFLGTYTDQHDHHEWIVFKMVSRRPIPSKEGMQQPIEPAKTLAQAIDLDWIDQHSSTSDESGSAPHHHLYIVQEEMGLPHTTDFAGTLDAVFTSLLQTISSVHSFNIVHRDVKPHNLLFNAHTQSLVIIDFGSAADMDPSSSSSLLPFAKNRRIGYNDNGNTVAVSPIYAAPETFIDADRAPTNFDTFSSALVFCQLMFNLLDERSDAGFRQQLQEAKYDLDSWLSRELASTIRFAGLDDALSYVAERPGLWSLLKDMLHPNPEIRISSREAQKRFQDILSLAQESEGGRRLSDGPYFESVLESFEICSIPMIDDGVAVGVVVMDPQEEKKTTATTIPPPFLAQPRPLHFVATFERQYPLGLVLSEVNSGDEDDEEEVDQETETLWKEATQHAQAGEVFIRDIVQNGQAYKMDIFEVGDRLRAVGEIPLLEGGFGYALELLQRQPQNAKTVKLHFDRLARREQNPKKLAAPHLAKVVGQGAWSSKGRRKAQEDAFVLHEIHDHLDNNILMMGVFDGHGGAAASKTCNQILPSLFASEIALSSSSSSADELRQALISSWDITCRTYRDGCDENGSCVADYDPREGILLASEGSKDLVAGTTAAAAVLSVNPEGSDEISVLNCGDSRVLLIGKPIDTSPDSSSRKSVVHFSTRDHSPNCDLEASRLQAGRDAGLEYSLPNCSLNKWFLRVGDYRYALSRSLEGSFATSCGIVSDPDVTTLSLADMLSERENGIIAIATDGIFDVMDNEEIGRELLKMRDMGFAAGDAAKNMCGMAIEKGTSDNVSMVVVYII</sequence>
<evidence type="ECO:0000256" key="2">
    <source>
        <dbReference type="ARBA" id="ARBA00022723"/>
    </source>
</evidence>